<dbReference type="STRING" id="1548.CSCA_5238"/>
<gene>
    <name evidence="1" type="ORF">CSCA_5238</name>
</gene>
<proteinExistence type="predicted"/>
<dbReference type="RefSeq" id="WP_026366541.1">
    <property type="nucleotide sequence ID" value="NZ_CP009933.1"/>
</dbReference>
<dbReference type="AlphaFoldDB" id="A0A0E3M905"/>
<reference evidence="1 2" key="1">
    <citation type="journal article" date="2015" name="J. Biotechnol.">
        <title>Complete genome sequence of a malodorant-producing acetogen, Clostridium scatologenes ATCC 25775(T).</title>
        <authorList>
            <person name="Zhu Z."/>
            <person name="Guo T."/>
            <person name="Zheng H."/>
            <person name="Song T."/>
            <person name="Ouyang P."/>
            <person name="Xie J."/>
        </authorList>
    </citation>
    <scope>NUCLEOTIDE SEQUENCE [LARGE SCALE GENOMIC DNA]</scope>
    <source>
        <strain evidence="1 2">ATCC 25775</strain>
    </source>
</reference>
<name>A0A0E3M905_CLOSL</name>
<protein>
    <submittedName>
        <fullName evidence="1">Uncharacterized protein</fullName>
    </submittedName>
</protein>
<dbReference type="Proteomes" id="UP000033115">
    <property type="component" value="Chromosome"/>
</dbReference>
<dbReference type="KEGG" id="csq:CSCA_5238"/>
<dbReference type="HOGENOM" id="CLU_038913_3_0_9"/>
<keyword evidence="2" id="KW-1185">Reference proteome</keyword>
<evidence type="ECO:0000313" key="1">
    <source>
        <dbReference type="EMBL" id="AKA72363.1"/>
    </source>
</evidence>
<organism evidence="1 2">
    <name type="scientific">Clostridium scatologenes</name>
    <dbReference type="NCBI Taxonomy" id="1548"/>
    <lineage>
        <taxon>Bacteria</taxon>
        <taxon>Bacillati</taxon>
        <taxon>Bacillota</taxon>
        <taxon>Clostridia</taxon>
        <taxon>Eubacteriales</taxon>
        <taxon>Clostridiaceae</taxon>
        <taxon>Clostridium</taxon>
    </lineage>
</organism>
<evidence type="ECO:0000313" key="2">
    <source>
        <dbReference type="Proteomes" id="UP000033115"/>
    </source>
</evidence>
<dbReference type="EMBL" id="CP009933">
    <property type="protein sequence ID" value="AKA72363.1"/>
    <property type="molecule type" value="Genomic_DNA"/>
</dbReference>
<accession>A0A0E3M905</accession>
<sequence length="408" mass="48840">MDFKYVTQEERERLYNEVWDEPLKIVAQRYNMSDNGLRKHCKRLWIPLPSVGYWAKIKAGKKVFKPDLPKVRGELKRYVHSYAIKYRSDIDKYSDVELQSMKGLSLLTDGTIRYVNEICSNIEVKNQLRNPHNLIKQHKDELMYRKRRDKELQQASFNTDYYNITKSKYRENKPMIPIYVSEVNLNRAYRIINALLFAIEEMEGFANVMLDSGNDKGYFVIMKTTFYFIMMEEGKNKSKNNAEEHVPILVLSLSAGDEYYKCTNYSFKFKDKVDEPLEKQIGIIILEMLQTANKILIEEMLRDREYEREIKKKERQRRLEQMRKGELEEIKILQQAASDWNKAEEIRKFTNQMELKIGEIEDEEKRHKLSRWVLWAKDKADWIDPLIEKEDKLLGESEYIFEEIIETQ</sequence>